<dbReference type="PRINTS" id="PR02107">
    <property type="entry name" value="INOS145TPRIP"/>
</dbReference>
<comment type="similarity">
    <text evidence="2">Belongs to the ITPRIP family.</text>
</comment>
<dbReference type="OrthoDB" id="9034619at2759"/>
<feature type="non-terminal residue" evidence="9">
    <location>
        <position position="1"/>
    </location>
</feature>
<evidence type="ECO:0000259" key="8">
    <source>
        <dbReference type="Pfam" id="PF20266"/>
    </source>
</evidence>
<accession>A0A852L6T9</accession>
<dbReference type="InterPro" id="IPR046906">
    <property type="entry name" value="Mab-21_HhH/H2TH-like"/>
</dbReference>
<protein>
    <submittedName>
        <fullName evidence="9">IPIL1 protein</fullName>
    </submittedName>
</protein>
<reference evidence="9" key="1">
    <citation type="submission" date="2020-02" db="EMBL/GenBank/DDBJ databases">
        <title>Bird 10,000 Genomes (B10K) Project - Family phase.</title>
        <authorList>
            <person name="Zhang G."/>
        </authorList>
    </citation>
    <scope>NUCLEOTIDE SEQUENCE</scope>
    <source>
        <strain evidence="9">B10K-DU-030-59</strain>
    </source>
</reference>
<dbReference type="SMART" id="SM01265">
    <property type="entry name" value="Mab-21"/>
    <property type="match status" value="1"/>
</dbReference>
<comment type="caution">
    <text evidence="9">The sequence shown here is derived from an EMBL/GenBank/DDBJ whole genome shotgun (WGS) entry which is preliminary data.</text>
</comment>
<keyword evidence="4" id="KW-0732">Signal</keyword>
<evidence type="ECO:0000313" key="10">
    <source>
        <dbReference type="Proteomes" id="UP000654395"/>
    </source>
</evidence>
<feature type="compositionally biased region" description="Basic and acidic residues" evidence="7">
    <location>
        <begin position="19"/>
        <end position="28"/>
    </location>
</feature>
<dbReference type="Gene3D" id="1.10.1410.40">
    <property type="match status" value="1"/>
</dbReference>
<dbReference type="AlphaFoldDB" id="A0A852L6T9"/>
<evidence type="ECO:0000256" key="5">
    <source>
        <dbReference type="ARBA" id="ARBA00022989"/>
    </source>
</evidence>
<dbReference type="EMBL" id="WBNH01010493">
    <property type="protein sequence ID" value="NXX84704.1"/>
    <property type="molecule type" value="Genomic_DNA"/>
</dbReference>
<keyword evidence="10" id="KW-1185">Reference proteome</keyword>
<feature type="compositionally biased region" description="Acidic residues" evidence="7">
    <location>
        <begin position="1"/>
        <end position="18"/>
    </location>
</feature>
<organism evidence="9 10">
    <name type="scientific">Urocolius indicus</name>
    <name type="common">Red-faced mousebird</name>
    <name type="synonym">Colius indicus</name>
    <dbReference type="NCBI Taxonomy" id="458196"/>
    <lineage>
        <taxon>Eukaryota</taxon>
        <taxon>Metazoa</taxon>
        <taxon>Chordata</taxon>
        <taxon>Craniata</taxon>
        <taxon>Vertebrata</taxon>
        <taxon>Euteleostomi</taxon>
        <taxon>Archelosauria</taxon>
        <taxon>Archosauria</taxon>
        <taxon>Dinosauria</taxon>
        <taxon>Saurischia</taxon>
        <taxon>Theropoda</taxon>
        <taxon>Coelurosauria</taxon>
        <taxon>Aves</taxon>
        <taxon>Neognathae</taxon>
        <taxon>Neoaves</taxon>
        <taxon>Telluraves</taxon>
        <taxon>Coraciimorphae</taxon>
        <taxon>Coliiformes</taxon>
        <taxon>Coliidae</taxon>
        <taxon>Urocolius</taxon>
    </lineage>
</organism>
<dbReference type="InterPro" id="IPR026250">
    <property type="entry name" value="ITPRIP-like"/>
</dbReference>
<evidence type="ECO:0000256" key="7">
    <source>
        <dbReference type="SAM" id="MobiDB-lite"/>
    </source>
</evidence>
<keyword evidence="6" id="KW-0472">Membrane</keyword>
<evidence type="ECO:0000256" key="1">
    <source>
        <dbReference type="ARBA" id="ARBA00004479"/>
    </source>
</evidence>
<dbReference type="InterPro" id="IPR024810">
    <property type="entry name" value="MAB21L/cGLR"/>
</dbReference>
<dbReference type="GO" id="GO:0016020">
    <property type="term" value="C:membrane"/>
    <property type="evidence" value="ECO:0007669"/>
    <property type="project" value="UniProtKB-SubCell"/>
</dbReference>
<feature type="non-terminal residue" evidence="9">
    <location>
        <position position="386"/>
    </location>
</feature>
<evidence type="ECO:0000256" key="3">
    <source>
        <dbReference type="ARBA" id="ARBA00022692"/>
    </source>
</evidence>
<keyword evidence="5" id="KW-1133">Transmembrane helix</keyword>
<evidence type="ECO:0000313" key="9">
    <source>
        <dbReference type="EMBL" id="NXX84704.1"/>
    </source>
</evidence>
<evidence type="ECO:0000256" key="2">
    <source>
        <dbReference type="ARBA" id="ARBA00005554"/>
    </source>
</evidence>
<dbReference type="PANTHER" id="PTHR10656">
    <property type="entry name" value="CELL FATE DETERMINING PROTEIN MAB21-RELATED"/>
    <property type="match status" value="1"/>
</dbReference>
<keyword evidence="3" id="KW-0812">Transmembrane</keyword>
<comment type="subcellular location">
    <subcellularLocation>
        <location evidence="1">Membrane</location>
        <topology evidence="1">Single-pass type I membrane protein</topology>
    </subcellularLocation>
</comment>
<proteinExistence type="inferred from homology"/>
<gene>
    <name evidence="9" type="primary">Itpripl1_2</name>
    <name evidence="9" type="ORF">UROIND_R13837</name>
</gene>
<dbReference type="Gene3D" id="3.30.460.90">
    <property type="match status" value="1"/>
</dbReference>
<evidence type="ECO:0000256" key="4">
    <source>
        <dbReference type="ARBA" id="ARBA00022729"/>
    </source>
</evidence>
<sequence length="386" mass="44311">PDSSSEEDNSSSEGDEDKGEGSKEGPEAARDLGTLLPGCFQWSLADLTNDRGTVEDMVKKLLRVFRERLAKSFFPVLQPAILVGCASEGWSPHKADSVFRVLVPLKTPYGYAFYLSEEEPHVKVMQICTCNRNQLGENMLCFLHNPEDELRRNKNYSLLTTLCTGLYLDVQKTALWFQNLVKSVWKELPHSGLYKMQLELSTRSCKMKLTNASKRNVFIEFIFGVQQGDSDIFLTSKTAPDSRYNSGRTWLHSCAAAEAKFFTLVANYAPHDSIHLCCLHLCTRVLVGSVFSTYVMKTVMMHLLTAIPLSKWRKRYLLWRLDDVLRYLHRCLKEKRLNHFFFGNKKVPKEIILPHGFREAEPLNLFQQLVEDRAAHEEALRDFDKM</sequence>
<feature type="region of interest" description="Disordered" evidence="7">
    <location>
        <begin position="1"/>
        <end position="28"/>
    </location>
</feature>
<dbReference type="Pfam" id="PF20266">
    <property type="entry name" value="Mab-21_C"/>
    <property type="match status" value="1"/>
</dbReference>
<dbReference type="PANTHER" id="PTHR10656:SF40">
    <property type="entry name" value="INOSITOL 1,4,5-TRISPHOSPHATE RECEPTOR-INTERACTING PROTEIN-LIKE 1"/>
    <property type="match status" value="1"/>
</dbReference>
<feature type="domain" description="Mab-21-like HhH/H2TH-like" evidence="8">
    <location>
        <begin position="291"/>
        <end position="342"/>
    </location>
</feature>
<name>A0A852L6T9_UROIN</name>
<evidence type="ECO:0000256" key="6">
    <source>
        <dbReference type="ARBA" id="ARBA00023136"/>
    </source>
</evidence>
<dbReference type="Proteomes" id="UP000654395">
    <property type="component" value="Unassembled WGS sequence"/>
</dbReference>